<evidence type="ECO:0000256" key="2">
    <source>
        <dbReference type="ARBA" id="ARBA00023315"/>
    </source>
</evidence>
<keyword evidence="1 4" id="KW-0808">Transferase</keyword>
<proteinExistence type="predicted"/>
<evidence type="ECO:0000313" key="5">
    <source>
        <dbReference type="Proteomes" id="UP000483004"/>
    </source>
</evidence>
<dbReference type="Pfam" id="PF00583">
    <property type="entry name" value="Acetyltransf_1"/>
    <property type="match status" value="1"/>
</dbReference>
<keyword evidence="2" id="KW-0012">Acyltransferase</keyword>
<keyword evidence="5" id="KW-1185">Reference proteome</keyword>
<gene>
    <name evidence="4" type="ORF">F9B16_24360</name>
</gene>
<evidence type="ECO:0000259" key="3">
    <source>
        <dbReference type="PROSITE" id="PS51186"/>
    </source>
</evidence>
<protein>
    <submittedName>
        <fullName evidence="4">GNAT family N-acetyltransferase</fullName>
    </submittedName>
</protein>
<organism evidence="4 5">
    <name type="scientific">Actinomadura montaniterrae</name>
    <dbReference type="NCBI Taxonomy" id="1803903"/>
    <lineage>
        <taxon>Bacteria</taxon>
        <taxon>Bacillati</taxon>
        <taxon>Actinomycetota</taxon>
        <taxon>Actinomycetes</taxon>
        <taxon>Streptosporangiales</taxon>
        <taxon>Thermomonosporaceae</taxon>
        <taxon>Actinomadura</taxon>
    </lineage>
</organism>
<accession>A0A6L3VPT8</accession>
<dbReference type="AlphaFoldDB" id="A0A6L3VPT8"/>
<dbReference type="CDD" id="cd04301">
    <property type="entry name" value="NAT_SF"/>
    <property type="match status" value="1"/>
</dbReference>
<dbReference type="PROSITE" id="PS51186">
    <property type="entry name" value="GNAT"/>
    <property type="match status" value="1"/>
</dbReference>
<dbReference type="InterPro" id="IPR016181">
    <property type="entry name" value="Acyl_CoA_acyltransferase"/>
</dbReference>
<name>A0A6L3VPT8_9ACTN</name>
<dbReference type="SUPFAM" id="SSF55729">
    <property type="entry name" value="Acyl-CoA N-acyltransferases (Nat)"/>
    <property type="match status" value="1"/>
</dbReference>
<reference evidence="4 5" key="1">
    <citation type="submission" date="2019-09" db="EMBL/GenBank/DDBJ databases">
        <title>Actinomadura physcomitrii sp. nov., a novel actinomycete isolated from moss [Physcomitrium sphaericum (Ludw) Fuernr].</title>
        <authorList>
            <person name="Liu C."/>
            <person name="Zhuang X."/>
        </authorList>
    </citation>
    <scope>NUCLEOTIDE SEQUENCE [LARGE SCALE GENOMIC DNA]</scope>
    <source>
        <strain evidence="4 5">CYP1-1B</strain>
    </source>
</reference>
<evidence type="ECO:0000256" key="1">
    <source>
        <dbReference type="ARBA" id="ARBA00022679"/>
    </source>
</evidence>
<dbReference type="EMBL" id="WBMR01000076">
    <property type="protein sequence ID" value="KAB2376972.1"/>
    <property type="molecule type" value="Genomic_DNA"/>
</dbReference>
<dbReference type="Proteomes" id="UP000483004">
    <property type="component" value="Unassembled WGS sequence"/>
</dbReference>
<sequence length="181" mass="20196">MTSPSPYALRRAEADDVPALVALRREAEQWLAERGIEQWTAKWTTVGAEKLERATRQGRAWVLEDAGEVVATVTLGGPDEDLWRVEDGPALYLYKLMVARSHGGRGIGELLIEWACDQAARYGYPVLRLDIWPNNHGLGVYYESAGFRHVRTVDVPGRDTGRLYERPAAHASPARLAELSQ</sequence>
<dbReference type="InterPro" id="IPR000182">
    <property type="entry name" value="GNAT_dom"/>
</dbReference>
<evidence type="ECO:0000313" key="4">
    <source>
        <dbReference type="EMBL" id="KAB2376972.1"/>
    </source>
</evidence>
<comment type="caution">
    <text evidence="4">The sequence shown here is derived from an EMBL/GenBank/DDBJ whole genome shotgun (WGS) entry which is preliminary data.</text>
</comment>
<dbReference type="InterPro" id="IPR050832">
    <property type="entry name" value="Bact_Acetyltransf"/>
</dbReference>
<dbReference type="Gene3D" id="3.40.630.30">
    <property type="match status" value="1"/>
</dbReference>
<dbReference type="PANTHER" id="PTHR43877:SF1">
    <property type="entry name" value="ACETYLTRANSFERASE"/>
    <property type="match status" value="1"/>
</dbReference>
<dbReference type="PANTHER" id="PTHR43877">
    <property type="entry name" value="AMINOALKYLPHOSPHONATE N-ACETYLTRANSFERASE-RELATED-RELATED"/>
    <property type="match status" value="1"/>
</dbReference>
<dbReference type="GO" id="GO:0016747">
    <property type="term" value="F:acyltransferase activity, transferring groups other than amino-acyl groups"/>
    <property type="evidence" value="ECO:0007669"/>
    <property type="project" value="InterPro"/>
</dbReference>
<dbReference type="RefSeq" id="WP_151542443.1">
    <property type="nucleotide sequence ID" value="NZ_WBMR01000076.1"/>
</dbReference>
<feature type="domain" description="N-acetyltransferase" evidence="3">
    <location>
        <begin position="7"/>
        <end position="169"/>
    </location>
</feature>
<dbReference type="OrthoDB" id="4095657at2"/>